<sequence>MLARRFTIVCLLLSLFGMMFAILVTEAERPARARDVASSCQFDCLNHFRP</sequence>
<proteinExistence type="predicted"/>
<comment type="caution">
    <text evidence="1">The sequence shown here is derived from an EMBL/GenBank/DDBJ whole genome shotgun (WGS) entry which is preliminary data.</text>
</comment>
<evidence type="ECO:0000313" key="1">
    <source>
        <dbReference type="EMBL" id="TWI37390.1"/>
    </source>
</evidence>
<gene>
    <name evidence="1" type="ORF">IQ26_02673</name>
</gene>
<dbReference type="EMBL" id="VLKT01000014">
    <property type="protein sequence ID" value="TWI37390.1"/>
    <property type="molecule type" value="Genomic_DNA"/>
</dbReference>
<name>A0A562NZF3_9HYPH</name>
<evidence type="ECO:0000313" key="2">
    <source>
        <dbReference type="Proteomes" id="UP000317122"/>
    </source>
</evidence>
<dbReference type="AlphaFoldDB" id="A0A562NZF3"/>
<keyword evidence="2" id="KW-1185">Reference proteome</keyword>
<protein>
    <submittedName>
        <fullName evidence="1">Uncharacterized protein</fullName>
    </submittedName>
</protein>
<organism evidence="1 2">
    <name type="scientific">Mesorhizobium tianshanense</name>
    <dbReference type="NCBI Taxonomy" id="39844"/>
    <lineage>
        <taxon>Bacteria</taxon>
        <taxon>Pseudomonadati</taxon>
        <taxon>Pseudomonadota</taxon>
        <taxon>Alphaproteobacteria</taxon>
        <taxon>Hyphomicrobiales</taxon>
        <taxon>Phyllobacteriaceae</taxon>
        <taxon>Mesorhizobium</taxon>
    </lineage>
</organism>
<dbReference type="Proteomes" id="UP000317122">
    <property type="component" value="Unassembled WGS sequence"/>
</dbReference>
<reference evidence="1 2" key="1">
    <citation type="journal article" date="2015" name="Stand. Genomic Sci.">
        <title>Genomic Encyclopedia of Bacterial and Archaeal Type Strains, Phase III: the genomes of soil and plant-associated and newly described type strains.</title>
        <authorList>
            <person name="Whitman W.B."/>
            <person name="Woyke T."/>
            <person name="Klenk H.P."/>
            <person name="Zhou Y."/>
            <person name="Lilburn T.G."/>
            <person name="Beck B.J."/>
            <person name="De Vos P."/>
            <person name="Vandamme P."/>
            <person name="Eisen J.A."/>
            <person name="Garrity G."/>
            <person name="Hugenholtz P."/>
            <person name="Kyrpides N.C."/>
        </authorList>
    </citation>
    <scope>NUCLEOTIDE SEQUENCE [LARGE SCALE GENOMIC DNA]</scope>
    <source>
        <strain evidence="1 2">CGMCC 1.2546</strain>
    </source>
</reference>
<accession>A0A562NZF3</accession>
<dbReference type="RefSeq" id="WP_167522682.1">
    <property type="nucleotide sequence ID" value="NZ_BSPF01000025.1"/>
</dbReference>